<dbReference type="OrthoDB" id="308383at2759"/>
<reference evidence="1 2" key="1">
    <citation type="submission" date="2017-03" db="EMBL/GenBank/DDBJ databases">
        <title>Genome Survey of Euroglyphus maynei.</title>
        <authorList>
            <person name="Arlian L.G."/>
            <person name="Morgan M.S."/>
            <person name="Rider S.D."/>
        </authorList>
    </citation>
    <scope>NUCLEOTIDE SEQUENCE [LARGE SCALE GENOMIC DNA]</scope>
    <source>
        <strain evidence="1">Arlian Lab</strain>
        <tissue evidence="1">Whole body</tissue>
    </source>
</reference>
<dbReference type="AlphaFoldDB" id="A0A1Y3B494"/>
<sequence length="91" mass="11046">MIDQLQIHYQCEHCEEEISVKQVEHQRQQIKKSRKIIDYDQDDYDYPAEQMLDVDDSIVDQNYNNVEDYFEDNSHLMSIQLHENHDVDESK</sequence>
<protein>
    <submittedName>
        <fullName evidence="1">Uncharacterized protein</fullName>
    </submittedName>
</protein>
<name>A0A1Y3B494_EURMA</name>
<organism evidence="1 2">
    <name type="scientific">Euroglyphus maynei</name>
    <name type="common">Mayne's house dust mite</name>
    <dbReference type="NCBI Taxonomy" id="6958"/>
    <lineage>
        <taxon>Eukaryota</taxon>
        <taxon>Metazoa</taxon>
        <taxon>Ecdysozoa</taxon>
        <taxon>Arthropoda</taxon>
        <taxon>Chelicerata</taxon>
        <taxon>Arachnida</taxon>
        <taxon>Acari</taxon>
        <taxon>Acariformes</taxon>
        <taxon>Sarcoptiformes</taxon>
        <taxon>Astigmata</taxon>
        <taxon>Psoroptidia</taxon>
        <taxon>Analgoidea</taxon>
        <taxon>Pyroglyphidae</taxon>
        <taxon>Pyroglyphinae</taxon>
        <taxon>Euroglyphus</taxon>
    </lineage>
</organism>
<dbReference type="Proteomes" id="UP000194236">
    <property type="component" value="Unassembled WGS sequence"/>
</dbReference>
<accession>A0A1Y3B494</accession>
<dbReference type="EMBL" id="MUJZ01040939">
    <property type="protein sequence ID" value="OTF75652.1"/>
    <property type="molecule type" value="Genomic_DNA"/>
</dbReference>
<evidence type="ECO:0000313" key="2">
    <source>
        <dbReference type="Proteomes" id="UP000194236"/>
    </source>
</evidence>
<gene>
    <name evidence="1" type="ORF">BLA29_002140</name>
</gene>
<evidence type="ECO:0000313" key="1">
    <source>
        <dbReference type="EMBL" id="OTF75652.1"/>
    </source>
</evidence>
<proteinExistence type="predicted"/>
<keyword evidence="2" id="KW-1185">Reference proteome</keyword>
<comment type="caution">
    <text evidence="1">The sequence shown here is derived from an EMBL/GenBank/DDBJ whole genome shotgun (WGS) entry which is preliminary data.</text>
</comment>